<dbReference type="AlphaFoldDB" id="A0A8J7HXI8"/>
<organism evidence="1 2">
    <name type="scientific">Amazonocrinis nigriterrae CENA67</name>
    <dbReference type="NCBI Taxonomy" id="2794033"/>
    <lineage>
        <taxon>Bacteria</taxon>
        <taxon>Bacillati</taxon>
        <taxon>Cyanobacteriota</taxon>
        <taxon>Cyanophyceae</taxon>
        <taxon>Nostocales</taxon>
        <taxon>Nostocaceae</taxon>
        <taxon>Amazonocrinis</taxon>
        <taxon>Amazonocrinis nigriterrae</taxon>
    </lineage>
</organism>
<evidence type="ECO:0000313" key="2">
    <source>
        <dbReference type="Proteomes" id="UP000632766"/>
    </source>
</evidence>
<dbReference type="Proteomes" id="UP000632766">
    <property type="component" value="Unassembled WGS sequence"/>
</dbReference>
<dbReference type="EMBL" id="JAECZC010000038">
    <property type="protein sequence ID" value="MBH8564279.1"/>
    <property type="molecule type" value="Genomic_DNA"/>
</dbReference>
<protein>
    <submittedName>
        <fullName evidence="1">Uncharacterized protein</fullName>
    </submittedName>
</protein>
<gene>
    <name evidence="1" type="ORF">I8748_19150</name>
</gene>
<evidence type="ECO:0000313" key="1">
    <source>
        <dbReference type="EMBL" id="MBH8564279.1"/>
    </source>
</evidence>
<accession>A0A8J7HXI8</accession>
<dbReference type="RefSeq" id="WP_214662654.1">
    <property type="nucleotide sequence ID" value="NZ_JAECZC010000038.1"/>
</dbReference>
<name>A0A8J7HXI8_9NOST</name>
<proteinExistence type="predicted"/>
<comment type="caution">
    <text evidence="1">The sequence shown here is derived from an EMBL/GenBank/DDBJ whole genome shotgun (WGS) entry which is preliminary data.</text>
</comment>
<sequence length="47" mass="5230">MAISALASDGYYYRNNRAKPNLIRQCHWGTYLLKKAGGKPVVDCGKT</sequence>
<reference evidence="1 2" key="1">
    <citation type="journal article" date="2021" name="Int. J. Syst. Evol. Microbiol.">
        <title>Amazonocrinis nigriterrae gen. nov., sp. nov., Atlanticothrix silvestris gen. nov., sp. nov. and Dendronalium phyllosphericum gen. nov., sp. nov., nostocacean cyanobacteria from Brazilian environments.</title>
        <authorList>
            <person name="Alvarenga D.O."/>
            <person name="Andreote A.P.D."/>
            <person name="Branco L.H.Z."/>
            <person name="Delbaje E."/>
            <person name="Cruz R.B."/>
            <person name="Varani A.M."/>
            <person name="Fiore M.F."/>
        </authorList>
    </citation>
    <scope>NUCLEOTIDE SEQUENCE [LARGE SCALE GENOMIC DNA]</scope>
    <source>
        <strain evidence="1 2">CENA67</strain>
    </source>
</reference>
<keyword evidence="2" id="KW-1185">Reference proteome</keyword>